<dbReference type="Proteomes" id="UP000310334">
    <property type="component" value="Unassembled WGS sequence"/>
</dbReference>
<comment type="caution">
    <text evidence="1">The sequence shown here is derived from an EMBL/GenBank/DDBJ whole genome shotgun (WGS) entry which is preliminary data.</text>
</comment>
<sequence length="102" mass="11984">MSHLYPYHMSYYQPQHVSQFPQYPQSEMWAKQQIKKPLYPYLKPQVLSSINPFVKYGLKEAAATSYEHALQEVAAMTYLLGKGMDPHTAYLTVESWEMNEMF</sequence>
<accession>A0A4S4BX80</accession>
<dbReference type="OrthoDB" id="2875117at2"/>
<organism evidence="1 2">
    <name type="scientific">Metabacillus sediminilitoris</name>
    <dbReference type="NCBI Taxonomy" id="2567941"/>
    <lineage>
        <taxon>Bacteria</taxon>
        <taxon>Bacillati</taxon>
        <taxon>Bacillota</taxon>
        <taxon>Bacilli</taxon>
        <taxon>Bacillales</taxon>
        <taxon>Bacillaceae</taxon>
        <taxon>Metabacillus</taxon>
    </lineage>
</organism>
<dbReference type="AlphaFoldDB" id="A0A4S4BX80"/>
<reference evidence="1 2" key="1">
    <citation type="submission" date="2019-04" db="EMBL/GenBank/DDBJ databases">
        <title>Bacillus sediminilitoris sp. nov., isolated from a tidal flat sediment on the East China Sea.</title>
        <authorList>
            <person name="Wei Y."/>
            <person name="Mao H."/>
            <person name="Fang J."/>
        </authorList>
    </citation>
    <scope>NUCLEOTIDE SEQUENCE [LARGE SCALE GENOMIC DNA]</scope>
    <source>
        <strain evidence="1 2">DSL-17</strain>
    </source>
</reference>
<keyword evidence="2" id="KW-1185">Reference proteome</keyword>
<protein>
    <submittedName>
        <fullName evidence="1">Uncharacterized protein</fullName>
    </submittedName>
</protein>
<dbReference type="RefSeq" id="WP_136354280.1">
    <property type="nucleotide sequence ID" value="NZ_CP046266.1"/>
</dbReference>
<name>A0A4S4BX80_9BACI</name>
<dbReference type="EMBL" id="SSNT01000008">
    <property type="protein sequence ID" value="THF79799.1"/>
    <property type="molecule type" value="Genomic_DNA"/>
</dbReference>
<evidence type="ECO:0000313" key="2">
    <source>
        <dbReference type="Proteomes" id="UP000310334"/>
    </source>
</evidence>
<gene>
    <name evidence="1" type="ORF">E6W99_12465</name>
</gene>
<evidence type="ECO:0000313" key="1">
    <source>
        <dbReference type="EMBL" id="THF79799.1"/>
    </source>
</evidence>
<proteinExistence type="predicted"/>